<evidence type="ECO:0000256" key="3">
    <source>
        <dbReference type="SAM" id="MobiDB-lite"/>
    </source>
</evidence>
<dbReference type="EMBL" id="JBHUDB010000011">
    <property type="protein sequence ID" value="MFD1571635.1"/>
    <property type="molecule type" value="Genomic_DNA"/>
</dbReference>
<accession>A0ABD6C401</accession>
<dbReference type="PANTHER" id="PTHR10655">
    <property type="entry name" value="LYSOPHOSPHOLIPASE-RELATED"/>
    <property type="match status" value="1"/>
</dbReference>
<dbReference type="GO" id="GO:0016787">
    <property type="term" value="F:hydrolase activity"/>
    <property type="evidence" value="ECO:0007669"/>
    <property type="project" value="UniProtKB-KW"/>
</dbReference>
<evidence type="ECO:0000313" key="5">
    <source>
        <dbReference type="EMBL" id="MFD1571635.1"/>
    </source>
</evidence>
<reference evidence="5 6" key="1">
    <citation type="journal article" date="2019" name="Int. J. Syst. Evol. Microbiol.">
        <title>The Global Catalogue of Microorganisms (GCM) 10K type strain sequencing project: providing services to taxonomists for standard genome sequencing and annotation.</title>
        <authorList>
            <consortium name="The Broad Institute Genomics Platform"/>
            <consortium name="The Broad Institute Genome Sequencing Center for Infectious Disease"/>
            <person name="Wu L."/>
            <person name="Ma J."/>
        </authorList>
    </citation>
    <scope>NUCLEOTIDE SEQUENCE [LARGE SCALE GENOMIC DNA]</scope>
    <source>
        <strain evidence="5 6">CGMCC 1.12689</strain>
    </source>
</reference>
<dbReference type="InterPro" id="IPR029058">
    <property type="entry name" value="AB_hydrolase_fold"/>
</dbReference>
<keyword evidence="6" id="KW-1185">Reference proteome</keyword>
<proteinExistence type="inferred from homology"/>
<dbReference type="InterPro" id="IPR050565">
    <property type="entry name" value="LYPA1-2/EST-like"/>
</dbReference>
<dbReference type="Gene3D" id="3.40.50.1820">
    <property type="entry name" value="alpha/beta hydrolase"/>
    <property type="match status" value="1"/>
</dbReference>
<comment type="caution">
    <text evidence="5">The sequence shown here is derived from an EMBL/GenBank/DDBJ whole genome shotgun (WGS) entry which is preliminary data.</text>
</comment>
<evidence type="ECO:0000256" key="2">
    <source>
        <dbReference type="ARBA" id="ARBA00022801"/>
    </source>
</evidence>
<evidence type="ECO:0000313" key="6">
    <source>
        <dbReference type="Proteomes" id="UP001597185"/>
    </source>
</evidence>
<evidence type="ECO:0000256" key="1">
    <source>
        <dbReference type="ARBA" id="ARBA00006499"/>
    </source>
</evidence>
<gene>
    <name evidence="5" type="ORF">ACFR9T_13755</name>
</gene>
<evidence type="ECO:0000259" key="4">
    <source>
        <dbReference type="Pfam" id="PF02230"/>
    </source>
</evidence>
<feature type="region of interest" description="Disordered" evidence="3">
    <location>
        <begin position="1"/>
        <end position="20"/>
    </location>
</feature>
<dbReference type="AlphaFoldDB" id="A0ABD6C401"/>
<dbReference type="SUPFAM" id="SSF53474">
    <property type="entry name" value="alpha/beta-Hydrolases"/>
    <property type="match status" value="1"/>
</dbReference>
<keyword evidence="2 5" id="KW-0378">Hydrolase</keyword>
<feature type="domain" description="Phospholipase/carboxylesterase/thioesterase" evidence="4">
    <location>
        <begin position="15"/>
        <end position="220"/>
    </location>
</feature>
<dbReference type="InterPro" id="IPR003140">
    <property type="entry name" value="PLipase/COase/thioEstase"/>
</dbReference>
<comment type="similarity">
    <text evidence="1">Belongs to the AB hydrolase superfamily. AB hydrolase 2 family.</text>
</comment>
<dbReference type="PANTHER" id="PTHR10655:SF17">
    <property type="entry name" value="LYSOPHOSPHOLIPASE-LIKE PROTEIN 1"/>
    <property type="match status" value="1"/>
</dbReference>
<protein>
    <submittedName>
        <fullName evidence="5">Alpha/beta hydrolase</fullName>
    </submittedName>
</protein>
<dbReference type="Proteomes" id="UP001597185">
    <property type="component" value="Unassembled WGS sequence"/>
</dbReference>
<organism evidence="5 6">
    <name type="scientific">Halorubrum laminariae</name>
    <dbReference type="NCBI Taxonomy" id="1433523"/>
    <lineage>
        <taxon>Archaea</taxon>
        <taxon>Methanobacteriati</taxon>
        <taxon>Methanobacteriota</taxon>
        <taxon>Stenosarchaea group</taxon>
        <taxon>Halobacteria</taxon>
        <taxon>Halobacteriales</taxon>
        <taxon>Haloferacaceae</taxon>
        <taxon>Halorubrum</taxon>
    </lineage>
</organism>
<dbReference type="RefSeq" id="WP_256417869.1">
    <property type="nucleotide sequence ID" value="NZ_JANHDL010000003.1"/>
</dbReference>
<sequence>MTDTPETDIPLEHVHVAPDGDPANAPAVFVLHGRGADEEDLLPVARHLPDDLHVVSLRAPDPLQGGYTWYELDLSAGGLESSQPDAEDFRRSLDLVVESVDAAVDAYDIDADRIGLLGFSQGAITSLSLLLENPDKYAWVVALHGYLAESHADLDPAGIEDTPVFVGAGTGDRVIPQSRSAAAADRFEAIGADVTRGSYPGGHGIGQQELADVVAFVESHVGGD</sequence>
<dbReference type="Pfam" id="PF02230">
    <property type="entry name" value="Abhydrolase_2"/>
    <property type="match status" value="1"/>
</dbReference>
<name>A0ABD6C401_9EURY</name>